<feature type="transmembrane region" description="Helical" evidence="1">
    <location>
        <begin position="21"/>
        <end position="44"/>
    </location>
</feature>
<comment type="caution">
    <text evidence="2">The sequence shown here is derived from an EMBL/GenBank/DDBJ whole genome shotgun (WGS) entry which is preliminary data.</text>
</comment>
<accession>A0A1J7BRK0</accession>
<name>A0A1J7BRK0_9ACTN</name>
<keyword evidence="3" id="KW-1185">Reference proteome</keyword>
<dbReference type="AlphaFoldDB" id="A0A1J7BRK0"/>
<proteinExistence type="predicted"/>
<feature type="transmembrane region" description="Helical" evidence="1">
    <location>
        <begin position="93"/>
        <end position="114"/>
    </location>
</feature>
<evidence type="ECO:0000313" key="2">
    <source>
        <dbReference type="EMBL" id="OIV36065.1"/>
    </source>
</evidence>
<keyword evidence="1" id="KW-1133">Transmembrane helix</keyword>
<feature type="transmembrane region" description="Helical" evidence="1">
    <location>
        <begin position="64"/>
        <end position="86"/>
    </location>
</feature>
<sequence>MTQIQQLPRTPARRAATAGKALGAVAMVLLGGFAAFWVTFFLAFSTDACYRPSDGLLCQASYGWVTDLSGFGPPLIALGLAVLMYVKPRWTPACMAAGFTVPVVLALSCLGFLVRG</sequence>
<gene>
    <name evidence="2" type="ORF">BIV57_18335</name>
</gene>
<evidence type="ECO:0000256" key="1">
    <source>
        <dbReference type="SAM" id="Phobius"/>
    </source>
</evidence>
<dbReference type="RefSeq" id="WP_071657985.1">
    <property type="nucleotide sequence ID" value="NZ_MLCF01000116.1"/>
</dbReference>
<evidence type="ECO:0000313" key="3">
    <source>
        <dbReference type="Proteomes" id="UP000243342"/>
    </source>
</evidence>
<reference evidence="2 3" key="1">
    <citation type="submission" date="2016-10" db="EMBL/GenBank/DDBJ databases">
        <title>Genome sequence of Streptomyces gilvigriseus MUSC 26.</title>
        <authorList>
            <person name="Lee L.-H."/>
            <person name="Ser H.-L."/>
        </authorList>
    </citation>
    <scope>NUCLEOTIDE SEQUENCE [LARGE SCALE GENOMIC DNA]</scope>
    <source>
        <strain evidence="2 3">MUSC 26</strain>
    </source>
</reference>
<keyword evidence="1" id="KW-0812">Transmembrane</keyword>
<keyword evidence="1" id="KW-0472">Membrane</keyword>
<dbReference type="Proteomes" id="UP000243342">
    <property type="component" value="Unassembled WGS sequence"/>
</dbReference>
<organism evidence="2 3">
    <name type="scientific">Mangrovactinospora gilvigrisea</name>
    <dbReference type="NCBI Taxonomy" id="1428644"/>
    <lineage>
        <taxon>Bacteria</taxon>
        <taxon>Bacillati</taxon>
        <taxon>Actinomycetota</taxon>
        <taxon>Actinomycetes</taxon>
        <taxon>Kitasatosporales</taxon>
        <taxon>Streptomycetaceae</taxon>
        <taxon>Mangrovactinospora</taxon>
    </lineage>
</organism>
<dbReference type="EMBL" id="MLCF01000116">
    <property type="protein sequence ID" value="OIV36065.1"/>
    <property type="molecule type" value="Genomic_DNA"/>
</dbReference>
<protein>
    <submittedName>
        <fullName evidence="2">Uncharacterized protein</fullName>
    </submittedName>
</protein>